<dbReference type="Proteomes" id="UP000326396">
    <property type="component" value="Linkage Group LG5"/>
</dbReference>
<name>A0A5N6MNB1_9ASTR</name>
<dbReference type="Pfam" id="PF00561">
    <property type="entry name" value="Abhydrolase_1"/>
    <property type="match status" value="1"/>
</dbReference>
<evidence type="ECO:0000313" key="9">
    <source>
        <dbReference type="EMBL" id="KAD3641532.1"/>
    </source>
</evidence>
<dbReference type="AlphaFoldDB" id="A0A5N6MNB1"/>
<comment type="function">
    <text evidence="6">Epoxide hydrolase involved in the biosynthesis of cucurbitacin and mogroside tetracyclic triterpene natural products (e.g. siamenoside I and mogrosides IV, V and VI). Cucurbitacins have cytotoxic properties and exhibit deterrent taste as a defense barrier against herbivores. Mogrosides are nonsugar highly oxygenated compounds used as high-intensity zero-calorie sweeteners; they also possess pharmacological properties such as regulating immunity, lowering blood sugar and lipid levels, protecting the liver, and acting as antioxidants and antitumor agents. Catalyzes the hydrolysis of aromatic epoxide-containing substrates, such as the conversion of 24,25-epoxycucurbitadienol to 24,25-dihydroxycucurbitadienol.</text>
</comment>
<keyword evidence="3" id="KW-0378">Hydrolase</keyword>
<dbReference type="InterPro" id="IPR000073">
    <property type="entry name" value="AB_hydrolase_1"/>
</dbReference>
<dbReference type="PANTHER" id="PTHR43329">
    <property type="entry name" value="EPOXIDE HYDROLASE"/>
    <property type="match status" value="1"/>
</dbReference>
<keyword evidence="10" id="KW-1185">Reference proteome</keyword>
<evidence type="ECO:0000256" key="2">
    <source>
        <dbReference type="ARBA" id="ARBA00013006"/>
    </source>
</evidence>
<dbReference type="EMBL" id="SZYD01000015">
    <property type="protein sequence ID" value="KAD3641532.1"/>
    <property type="molecule type" value="Genomic_DNA"/>
</dbReference>
<reference evidence="9 10" key="1">
    <citation type="submission" date="2019-05" db="EMBL/GenBank/DDBJ databases">
        <title>Mikania micrantha, genome provides insights into the molecular mechanism of rapid growth.</title>
        <authorList>
            <person name="Liu B."/>
        </authorList>
    </citation>
    <scope>NUCLEOTIDE SEQUENCE [LARGE SCALE GENOMIC DNA]</scope>
    <source>
        <strain evidence="9">NLD-2019</strain>
        <tissue evidence="9">Leaf</tissue>
    </source>
</reference>
<evidence type="ECO:0000256" key="7">
    <source>
        <dbReference type="ARBA" id="ARBA00093212"/>
    </source>
</evidence>
<dbReference type="PRINTS" id="PR00111">
    <property type="entry name" value="ABHYDROLASE"/>
</dbReference>
<evidence type="ECO:0000256" key="3">
    <source>
        <dbReference type="ARBA" id="ARBA00022801"/>
    </source>
</evidence>
<evidence type="ECO:0000313" key="10">
    <source>
        <dbReference type="Proteomes" id="UP000326396"/>
    </source>
</evidence>
<dbReference type="InterPro" id="IPR029058">
    <property type="entry name" value="AB_hydrolase_fold"/>
</dbReference>
<evidence type="ECO:0000256" key="5">
    <source>
        <dbReference type="ARBA" id="ARBA00051067"/>
    </source>
</evidence>
<dbReference type="InterPro" id="IPR000639">
    <property type="entry name" value="Epox_hydrolase-like"/>
</dbReference>
<comment type="catalytic activity">
    <reaction evidence="7">
        <text>(24S)-24,25-epoxycucurbitadienol + H2O = (24R)-24,25-dihydroxycucurbitadienol</text>
        <dbReference type="Rhea" id="RHEA:81855"/>
        <dbReference type="ChEBI" id="CHEBI:15377"/>
        <dbReference type="ChEBI" id="CHEBI:229949"/>
        <dbReference type="ChEBI" id="CHEBI:229950"/>
    </reaction>
    <physiologicalReaction direction="left-to-right" evidence="7">
        <dbReference type="Rhea" id="RHEA:81856"/>
    </physiologicalReaction>
</comment>
<evidence type="ECO:0000256" key="4">
    <source>
        <dbReference type="ARBA" id="ARBA00038334"/>
    </source>
</evidence>
<dbReference type="EC" id="3.3.2.10" evidence="2"/>
<comment type="catalytic activity">
    <reaction evidence="5">
        <text>an epoxide + H2O = an ethanediol</text>
        <dbReference type="Rhea" id="RHEA:19037"/>
        <dbReference type="ChEBI" id="CHEBI:15377"/>
        <dbReference type="ChEBI" id="CHEBI:32955"/>
        <dbReference type="ChEBI" id="CHEBI:140594"/>
        <dbReference type="EC" id="3.3.2.10"/>
    </reaction>
    <physiologicalReaction direction="left-to-right" evidence="5">
        <dbReference type="Rhea" id="RHEA:19038"/>
    </physiologicalReaction>
</comment>
<sequence>MDKIEHRMVPANGLNMHVAELGKGPTILLLHGFPELWYTWRHQMIYLASHGYHAVAPDLRGYGDTTGAPVSDPAKFTTLHVVGDLVSLIDAVVSPGEAKVFVVGHDWGAAVAWALCLYRPDRVKALVNMSLPFIPRHPTLKPVDGLRAIYGNDHYVIKIQEPGEIEGEFAVWGTERVLNYFFNYRNTEPILLPKGIGLVRSSDDPLILPSWLSKEDLAYYTSKFEKTGFTGGLNYYRALNINWELTAPWTGVQVKVPAKFIVGDLDLTYNLMGAKDYIEKGGFKNDVPLLEDAIVMKGVCHFLHEEKPDEINQYIHQFFQQFN</sequence>
<dbReference type="PRINTS" id="PR00412">
    <property type="entry name" value="EPOXHYDRLASE"/>
</dbReference>
<dbReference type="Gene3D" id="3.40.50.1820">
    <property type="entry name" value="alpha/beta hydrolase"/>
    <property type="match status" value="1"/>
</dbReference>
<dbReference type="FunFam" id="3.40.50.1820:FF:000161">
    <property type="entry name" value="Epoxide hydrolase"/>
    <property type="match status" value="1"/>
</dbReference>
<evidence type="ECO:0000256" key="6">
    <source>
        <dbReference type="ARBA" id="ARBA00058358"/>
    </source>
</evidence>
<feature type="domain" description="AB hydrolase-1" evidence="8">
    <location>
        <begin position="25"/>
        <end position="131"/>
    </location>
</feature>
<comment type="caution">
    <text evidence="9">The sequence shown here is derived from an EMBL/GenBank/DDBJ whole genome shotgun (WGS) entry which is preliminary data.</text>
</comment>
<evidence type="ECO:0000259" key="8">
    <source>
        <dbReference type="Pfam" id="PF00561"/>
    </source>
</evidence>
<dbReference type="SUPFAM" id="SSF53474">
    <property type="entry name" value="alpha/beta-Hydrolases"/>
    <property type="match status" value="1"/>
</dbReference>
<organism evidence="9 10">
    <name type="scientific">Mikania micrantha</name>
    <name type="common">bitter vine</name>
    <dbReference type="NCBI Taxonomy" id="192012"/>
    <lineage>
        <taxon>Eukaryota</taxon>
        <taxon>Viridiplantae</taxon>
        <taxon>Streptophyta</taxon>
        <taxon>Embryophyta</taxon>
        <taxon>Tracheophyta</taxon>
        <taxon>Spermatophyta</taxon>
        <taxon>Magnoliopsida</taxon>
        <taxon>eudicotyledons</taxon>
        <taxon>Gunneridae</taxon>
        <taxon>Pentapetalae</taxon>
        <taxon>asterids</taxon>
        <taxon>campanulids</taxon>
        <taxon>Asterales</taxon>
        <taxon>Asteraceae</taxon>
        <taxon>Asteroideae</taxon>
        <taxon>Heliantheae alliance</taxon>
        <taxon>Eupatorieae</taxon>
        <taxon>Mikania</taxon>
    </lineage>
</organism>
<dbReference type="GO" id="GO:0004301">
    <property type="term" value="F:epoxide hydrolase activity"/>
    <property type="evidence" value="ECO:0007669"/>
    <property type="project" value="UniProtKB-EC"/>
</dbReference>
<evidence type="ECO:0000256" key="1">
    <source>
        <dbReference type="ARBA" id="ARBA00004721"/>
    </source>
</evidence>
<gene>
    <name evidence="9" type="ORF">E3N88_30756</name>
</gene>
<proteinExistence type="inferred from homology"/>
<protein>
    <recommendedName>
        <fullName evidence="2">soluble epoxide hydrolase</fullName>
        <ecNumber evidence="2">3.3.2.10</ecNumber>
    </recommendedName>
</protein>
<comment type="pathway">
    <text evidence="1">Secondary metabolite biosynthesis; terpenoid biosynthesis.</text>
</comment>
<comment type="similarity">
    <text evidence="4">Belongs to the AB hydrolase superfamily. Epoxide hydrolase family.</text>
</comment>
<dbReference type="OrthoDB" id="7130006at2759"/>
<accession>A0A5N6MNB1</accession>